<dbReference type="InParanoid" id="A0A0C3NQ86"/>
<gene>
    <name evidence="2" type="ORF">M404DRAFT_32314</name>
</gene>
<feature type="region of interest" description="Disordered" evidence="1">
    <location>
        <begin position="1"/>
        <end position="85"/>
    </location>
</feature>
<dbReference type="Proteomes" id="UP000054217">
    <property type="component" value="Unassembled WGS sequence"/>
</dbReference>
<dbReference type="EMBL" id="KN832029">
    <property type="protein sequence ID" value="KIN97468.1"/>
    <property type="molecule type" value="Genomic_DNA"/>
</dbReference>
<reference evidence="3" key="2">
    <citation type="submission" date="2015-01" db="EMBL/GenBank/DDBJ databases">
        <title>Evolutionary Origins and Diversification of the Mycorrhizal Mutualists.</title>
        <authorList>
            <consortium name="DOE Joint Genome Institute"/>
            <consortium name="Mycorrhizal Genomics Consortium"/>
            <person name="Kohler A."/>
            <person name="Kuo A."/>
            <person name="Nagy L.G."/>
            <person name="Floudas D."/>
            <person name="Copeland A."/>
            <person name="Barry K.W."/>
            <person name="Cichocki N."/>
            <person name="Veneault-Fourrey C."/>
            <person name="LaButti K."/>
            <person name="Lindquist E.A."/>
            <person name="Lipzen A."/>
            <person name="Lundell T."/>
            <person name="Morin E."/>
            <person name="Murat C."/>
            <person name="Riley R."/>
            <person name="Ohm R."/>
            <person name="Sun H."/>
            <person name="Tunlid A."/>
            <person name="Henrissat B."/>
            <person name="Grigoriev I.V."/>
            <person name="Hibbett D.S."/>
            <person name="Martin F."/>
        </authorList>
    </citation>
    <scope>NUCLEOTIDE SEQUENCE [LARGE SCALE GENOMIC DNA]</scope>
    <source>
        <strain evidence="3">Marx 270</strain>
    </source>
</reference>
<proteinExistence type="predicted"/>
<feature type="compositionally biased region" description="Acidic residues" evidence="1">
    <location>
        <begin position="76"/>
        <end position="85"/>
    </location>
</feature>
<evidence type="ECO:0000256" key="1">
    <source>
        <dbReference type="SAM" id="MobiDB-lite"/>
    </source>
</evidence>
<dbReference type="AlphaFoldDB" id="A0A0C3NQ86"/>
<organism evidence="2 3">
    <name type="scientific">Pisolithus tinctorius Marx 270</name>
    <dbReference type="NCBI Taxonomy" id="870435"/>
    <lineage>
        <taxon>Eukaryota</taxon>
        <taxon>Fungi</taxon>
        <taxon>Dikarya</taxon>
        <taxon>Basidiomycota</taxon>
        <taxon>Agaricomycotina</taxon>
        <taxon>Agaricomycetes</taxon>
        <taxon>Agaricomycetidae</taxon>
        <taxon>Boletales</taxon>
        <taxon>Sclerodermatineae</taxon>
        <taxon>Pisolithaceae</taxon>
        <taxon>Pisolithus</taxon>
    </lineage>
</organism>
<accession>A0A0C3NQ86</accession>
<evidence type="ECO:0000313" key="2">
    <source>
        <dbReference type="EMBL" id="KIN97468.1"/>
    </source>
</evidence>
<keyword evidence="3" id="KW-1185">Reference proteome</keyword>
<protein>
    <submittedName>
        <fullName evidence="2">Uncharacterized protein</fullName>
    </submittedName>
</protein>
<evidence type="ECO:0000313" key="3">
    <source>
        <dbReference type="Proteomes" id="UP000054217"/>
    </source>
</evidence>
<sequence>MRTRAQSQREVAENLASFSARCCSRTEGESTSQAGRSDLHPTTFHTPSPCNQDDGPDPDPDYPDGDPDGRGSSDGDIPEDPAEPL</sequence>
<reference evidence="2 3" key="1">
    <citation type="submission" date="2014-04" db="EMBL/GenBank/DDBJ databases">
        <authorList>
            <consortium name="DOE Joint Genome Institute"/>
            <person name="Kuo A."/>
            <person name="Kohler A."/>
            <person name="Costa M.D."/>
            <person name="Nagy L.G."/>
            <person name="Floudas D."/>
            <person name="Copeland A."/>
            <person name="Barry K.W."/>
            <person name="Cichocki N."/>
            <person name="Veneault-Fourrey C."/>
            <person name="LaButti K."/>
            <person name="Lindquist E.A."/>
            <person name="Lipzen A."/>
            <person name="Lundell T."/>
            <person name="Morin E."/>
            <person name="Murat C."/>
            <person name="Sun H."/>
            <person name="Tunlid A."/>
            <person name="Henrissat B."/>
            <person name="Grigoriev I.V."/>
            <person name="Hibbett D.S."/>
            <person name="Martin F."/>
            <person name="Nordberg H.P."/>
            <person name="Cantor M.N."/>
            <person name="Hua S.X."/>
        </authorList>
    </citation>
    <scope>NUCLEOTIDE SEQUENCE [LARGE SCALE GENOMIC DNA]</scope>
    <source>
        <strain evidence="2 3">Marx 270</strain>
    </source>
</reference>
<dbReference type="HOGENOM" id="CLU_2513583_0_0_1"/>
<feature type="compositionally biased region" description="Acidic residues" evidence="1">
    <location>
        <begin position="54"/>
        <end position="66"/>
    </location>
</feature>
<name>A0A0C3NQ86_PISTI</name>